<proteinExistence type="predicted"/>
<keyword evidence="1" id="KW-0472">Membrane</keyword>
<dbReference type="Proteomes" id="UP000770717">
    <property type="component" value="Unassembled WGS sequence"/>
</dbReference>
<keyword evidence="1" id="KW-0812">Transmembrane</keyword>
<reference evidence="2" key="1">
    <citation type="thesis" date="2020" institute="ProQuest LLC" country="789 East Eisenhower Parkway, Ann Arbor, MI, USA">
        <title>Comparative Genomics and Chromosome Evolution.</title>
        <authorList>
            <person name="Mudd A.B."/>
        </authorList>
    </citation>
    <scope>NUCLEOTIDE SEQUENCE</scope>
    <source>
        <strain evidence="2">HN-11 Male</strain>
        <tissue evidence="2">Kidney and liver</tissue>
    </source>
</reference>
<name>A0A8J6BID6_ELECQ</name>
<sequence length="86" mass="9679">MGLRFLPKRPPLLVSITDCLLPYILCILTLWFHRTQTLHCADGQHVNENPTTLCVHDARSSGQARTHVACVLCAEFGSKTMWLAPY</sequence>
<evidence type="ECO:0000256" key="1">
    <source>
        <dbReference type="SAM" id="Phobius"/>
    </source>
</evidence>
<keyword evidence="1" id="KW-1133">Transmembrane helix</keyword>
<gene>
    <name evidence="2" type="ORF">GDO78_020553</name>
</gene>
<evidence type="ECO:0000313" key="3">
    <source>
        <dbReference type="Proteomes" id="UP000770717"/>
    </source>
</evidence>
<feature type="transmembrane region" description="Helical" evidence="1">
    <location>
        <begin position="12"/>
        <end position="32"/>
    </location>
</feature>
<organism evidence="2 3">
    <name type="scientific">Eleutherodactylus coqui</name>
    <name type="common">Puerto Rican coqui</name>
    <dbReference type="NCBI Taxonomy" id="57060"/>
    <lineage>
        <taxon>Eukaryota</taxon>
        <taxon>Metazoa</taxon>
        <taxon>Chordata</taxon>
        <taxon>Craniata</taxon>
        <taxon>Vertebrata</taxon>
        <taxon>Euteleostomi</taxon>
        <taxon>Amphibia</taxon>
        <taxon>Batrachia</taxon>
        <taxon>Anura</taxon>
        <taxon>Neobatrachia</taxon>
        <taxon>Hyloidea</taxon>
        <taxon>Eleutherodactylidae</taxon>
        <taxon>Eleutherodactylinae</taxon>
        <taxon>Eleutherodactylus</taxon>
        <taxon>Eleutherodactylus</taxon>
    </lineage>
</organism>
<keyword evidence="3" id="KW-1185">Reference proteome</keyword>
<evidence type="ECO:0000313" key="2">
    <source>
        <dbReference type="EMBL" id="KAG9464070.1"/>
    </source>
</evidence>
<dbReference type="EMBL" id="WNTK01005165">
    <property type="protein sequence ID" value="KAG9464070.1"/>
    <property type="molecule type" value="Genomic_DNA"/>
</dbReference>
<dbReference type="AlphaFoldDB" id="A0A8J6BID6"/>
<protein>
    <submittedName>
        <fullName evidence="2">Uncharacterized protein</fullName>
    </submittedName>
</protein>
<comment type="caution">
    <text evidence="2">The sequence shown here is derived from an EMBL/GenBank/DDBJ whole genome shotgun (WGS) entry which is preliminary data.</text>
</comment>
<accession>A0A8J6BID6</accession>